<organism evidence="3">
    <name type="scientific">Pundamilia nyererei</name>
    <dbReference type="NCBI Taxonomy" id="303518"/>
    <lineage>
        <taxon>Eukaryota</taxon>
        <taxon>Metazoa</taxon>
        <taxon>Chordata</taxon>
        <taxon>Craniata</taxon>
        <taxon>Vertebrata</taxon>
        <taxon>Euteleostomi</taxon>
        <taxon>Actinopterygii</taxon>
        <taxon>Neopterygii</taxon>
        <taxon>Teleostei</taxon>
        <taxon>Neoteleostei</taxon>
        <taxon>Acanthomorphata</taxon>
        <taxon>Ovalentaria</taxon>
        <taxon>Cichlomorphae</taxon>
        <taxon>Cichliformes</taxon>
        <taxon>Cichlidae</taxon>
        <taxon>African cichlids</taxon>
        <taxon>Pseudocrenilabrinae</taxon>
        <taxon>Haplochromini</taxon>
        <taxon>Pundamilia</taxon>
    </lineage>
</organism>
<dbReference type="PANTHER" id="PTHR32289">
    <property type="entry name" value="PROTEIN FAM167A"/>
    <property type="match status" value="1"/>
</dbReference>
<feature type="region of interest" description="Disordered" evidence="2">
    <location>
        <begin position="70"/>
        <end position="96"/>
    </location>
</feature>
<feature type="compositionally biased region" description="Polar residues" evidence="2">
    <location>
        <begin position="1"/>
        <end position="17"/>
    </location>
</feature>
<protein>
    <submittedName>
        <fullName evidence="3">Family with sequence similarity 167 member A</fullName>
    </submittedName>
    <submittedName>
        <fullName evidence="5">Protein FAM167A</fullName>
    </submittedName>
</protein>
<reference evidence="5" key="2">
    <citation type="submission" date="2025-04" db="UniProtKB">
        <authorList>
            <consortium name="RefSeq"/>
        </authorList>
    </citation>
    <scope>IDENTIFICATION</scope>
</reference>
<name>A0A3B4FH24_9CICH</name>
<dbReference type="GeneID" id="102196163"/>
<comment type="similarity">
    <text evidence="1">Belongs to the FAM167 (SEC) family.</text>
</comment>
<reference evidence="3" key="1">
    <citation type="submission" date="2023-09" db="UniProtKB">
        <authorList>
            <consortium name="Ensembl"/>
        </authorList>
    </citation>
    <scope>IDENTIFICATION</scope>
</reference>
<sequence>MNSHSAPQIVVNRTNVQDEADCGEGVDLPTDDHLMTLKALTEKLRLETRRPSYLEWQARLEADRFRDSETGTKGKVVKHKETSVDPDVSQPKLPSGGLKGFKNIDEALTWLRRELTDMRLQDQQLARQLMRLRSDINKLKIEQTCHLHRRMLNDATFGLEERDELSDLLCECPVTPGLGLSAPLRLIGVTKMNINSRRFSLC</sequence>
<gene>
    <name evidence="5" type="primary">fam167a</name>
</gene>
<evidence type="ECO:0000313" key="3">
    <source>
        <dbReference type="Ensembl" id="ENSPNYP00000008436.1"/>
    </source>
</evidence>
<dbReference type="OrthoDB" id="5965452at2759"/>
<dbReference type="GeneTree" id="ENSGT00940000159097"/>
<evidence type="ECO:0000313" key="4">
    <source>
        <dbReference type="Proteomes" id="UP000695023"/>
    </source>
</evidence>
<dbReference type="Ensembl" id="ENSPNYT00000008637.1">
    <property type="protein sequence ID" value="ENSPNYP00000008436.1"/>
    <property type="gene ID" value="ENSPNYG00000006469.1"/>
</dbReference>
<keyword evidence="4" id="KW-1185">Reference proteome</keyword>
<accession>A0A3B4FH24</accession>
<dbReference type="RefSeq" id="XP_005734380.1">
    <property type="nucleotide sequence ID" value="XM_005734323.1"/>
</dbReference>
<evidence type="ECO:0000313" key="5">
    <source>
        <dbReference type="RefSeq" id="XP_005734380.1"/>
    </source>
</evidence>
<evidence type="ECO:0000256" key="1">
    <source>
        <dbReference type="ARBA" id="ARBA00005489"/>
    </source>
</evidence>
<dbReference type="Proteomes" id="UP000695023">
    <property type="component" value="Unplaced"/>
</dbReference>
<dbReference type="STRING" id="303518.ENSPNYP00000008436"/>
<dbReference type="AlphaFoldDB" id="A0A3B4FH24"/>
<feature type="region of interest" description="Disordered" evidence="2">
    <location>
        <begin position="1"/>
        <end position="27"/>
    </location>
</feature>
<dbReference type="InterPro" id="IPR024280">
    <property type="entry name" value="FAM167"/>
</dbReference>
<proteinExistence type="inferred from homology"/>
<evidence type="ECO:0000256" key="2">
    <source>
        <dbReference type="SAM" id="MobiDB-lite"/>
    </source>
</evidence>
<dbReference type="CTD" id="567341"/>
<dbReference type="InterPro" id="IPR051771">
    <property type="entry name" value="FAM167_domain"/>
</dbReference>
<dbReference type="PANTHER" id="PTHR32289:SF3">
    <property type="entry name" value="PROTEIN FAM167A"/>
    <property type="match status" value="1"/>
</dbReference>
<dbReference type="Pfam" id="PF11652">
    <property type="entry name" value="FAM167"/>
    <property type="match status" value="1"/>
</dbReference>